<feature type="domain" description="C2H2-type" evidence="16">
    <location>
        <begin position="393"/>
        <end position="422"/>
    </location>
</feature>
<feature type="domain" description="C2H2-type" evidence="16">
    <location>
        <begin position="363"/>
        <end position="392"/>
    </location>
</feature>
<reference evidence="17" key="5">
    <citation type="submission" date="2025-09" db="UniProtKB">
        <authorList>
            <consortium name="Ensembl"/>
        </authorList>
    </citation>
    <scope>IDENTIFICATION</scope>
</reference>
<proteinExistence type="inferred from homology"/>
<evidence type="ECO:0000256" key="2">
    <source>
        <dbReference type="ARBA" id="ARBA00006991"/>
    </source>
</evidence>
<evidence type="ECO:0000256" key="10">
    <source>
        <dbReference type="ARBA" id="ARBA00023125"/>
    </source>
</evidence>
<evidence type="ECO:0000256" key="5">
    <source>
        <dbReference type="ARBA" id="ARBA00022737"/>
    </source>
</evidence>
<feature type="region of interest" description="Disordered" evidence="15">
    <location>
        <begin position="215"/>
        <end position="241"/>
    </location>
</feature>
<evidence type="ECO:0000256" key="8">
    <source>
        <dbReference type="ARBA" id="ARBA00022843"/>
    </source>
</evidence>
<evidence type="ECO:0000256" key="13">
    <source>
        <dbReference type="ARBA" id="ARBA00023242"/>
    </source>
</evidence>
<dbReference type="OrthoDB" id="4748970at2759"/>
<dbReference type="PANTHER" id="PTHR23235">
    <property type="entry name" value="KRUEPPEL-LIKE TRANSCRIPTION FACTOR"/>
    <property type="match status" value="1"/>
</dbReference>
<evidence type="ECO:0000259" key="16">
    <source>
        <dbReference type="PROSITE" id="PS50157"/>
    </source>
</evidence>
<dbReference type="SMART" id="SM00355">
    <property type="entry name" value="ZnF_C2H2"/>
    <property type="match status" value="3"/>
</dbReference>
<keyword evidence="9" id="KW-0805">Transcription regulation</keyword>
<dbReference type="InParanoid" id="A0A4W3HZX3"/>
<gene>
    <name evidence="17" type="primary">klf17</name>
</gene>
<accession>A0A4W3HZX3</accession>
<feature type="domain" description="C2H2-type" evidence="16">
    <location>
        <begin position="423"/>
        <end position="446"/>
    </location>
</feature>
<reference evidence="18" key="3">
    <citation type="journal article" date="2014" name="Nature">
        <title>Elephant shark genome provides unique insights into gnathostome evolution.</title>
        <authorList>
            <consortium name="International Elephant Shark Genome Sequencing Consortium"/>
            <person name="Venkatesh B."/>
            <person name="Lee A.P."/>
            <person name="Ravi V."/>
            <person name="Maurya A.K."/>
            <person name="Lian M.M."/>
            <person name="Swann J.B."/>
            <person name="Ohta Y."/>
            <person name="Flajnik M.F."/>
            <person name="Sutoh Y."/>
            <person name="Kasahara M."/>
            <person name="Hoon S."/>
            <person name="Gangu V."/>
            <person name="Roy S.W."/>
            <person name="Irimia M."/>
            <person name="Korzh V."/>
            <person name="Kondrychyn I."/>
            <person name="Lim Z.W."/>
            <person name="Tay B.H."/>
            <person name="Tohari S."/>
            <person name="Kong K.W."/>
            <person name="Ho S."/>
            <person name="Lorente-Galdos B."/>
            <person name="Quilez J."/>
            <person name="Marques-Bonet T."/>
            <person name="Raney B.J."/>
            <person name="Ingham P.W."/>
            <person name="Tay A."/>
            <person name="Hillier L.W."/>
            <person name="Minx P."/>
            <person name="Boehm T."/>
            <person name="Wilson R.K."/>
            <person name="Brenner S."/>
            <person name="Warren W.C."/>
        </authorList>
    </citation>
    <scope>NUCLEOTIDE SEQUENCE [LARGE SCALE GENOMIC DNA]</scope>
</reference>
<evidence type="ECO:0000256" key="4">
    <source>
        <dbReference type="ARBA" id="ARBA00022723"/>
    </source>
</evidence>
<dbReference type="GO" id="GO:0000978">
    <property type="term" value="F:RNA polymerase II cis-regulatory region sequence-specific DNA binding"/>
    <property type="evidence" value="ECO:0007669"/>
    <property type="project" value="TreeGrafter"/>
</dbReference>
<dbReference type="PANTHER" id="PTHR23235:SF175">
    <property type="entry name" value="C2H2-TYPE DOMAIN-CONTAINING PROTEIN"/>
    <property type="match status" value="1"/>
</dbReference>
<keyword evidence="7" id="KW-0862">Zinc</keyword>
<comment type="subcellular location">
    <subcellularLocation>
        <location evidence="1">Nucleus</location>
    </subcellularLocation>
</comment>
<reference evidence="18" key="2">
    <citation type="journal article" date="2007" name="PLoS Biol.">
        <title>Survey sequencing and comparative analysis of the elephant shark (Callorhinchus milii) genome.</title>
        <authorList>
            <person name="Venkatesh B."/>
            <person name="Kirkness E.F."/>
            <person name="Loh Y.H."/>
            <person name="Halpern A.L."/>
            <person name="Lee A.P."/>
            <person name="Johnson J."/>
            <person name="Dandona N."/>
            <person name="Viswanathan L.D."/>
            <person name="Tay A."/>
            <person name="Venter J.C."/>
            <person name="Strausberg R.L."/>
            <person name="Brenner S."/>
        </authorList>
    </citation>
    <scope>NUCLEOTIDE SEQUENCE [LARGE SCALE GENOMIC DNA]</scope>
</reference>
<evidence type="ECO:0000256" key="3">
    <source>
        <dbReference type="ARBA" id="ARBA00022553"/>
    </source>
</evidence>
<evidence type="ECO:0000256" key="11">
    <source>
        <dbReference type="ARBA" id="ARBA00023159"/>
    </source>
</evidence>
<name>A0A4W3HZX3_CALMI</name>
<keyword evidence="8" id="KW-0832">Ubl conjugation</keyword>
<dbReference type="FunFam" id="3.30.160.60:FF:000237">
    <property type="entry name" value="Krueppel-like factor 2"/>
    <property type="match status" value="1"/>
</dbReference>
<evidence type="ECO:0000256" key="1">
    <source>
        <dbReference type="ARBA" id="ARBA00004123"/>
    </source>
</evidence>
<organism evidence="17 18">
    <name type="scientific">Callorhinchus milii</name>
    <name type="common">Ghost shark</name>
    <dbReference type="NCBI Taxonomy" id="7868"/>
    <lineage>
        <taxon>Eukaryota</taxon>
        <taxon>Metazoa</taxon>
        <taxon>Chordata</taxon>
        <taxon>Craniata</taxon>
        <taxon>Vertebrata</taxon>
        <taxon>Chondrichthyes</taxon>
        <taxon>Holocephali</taxon>
        <taxon>Chimaeriformes</taxon>
        <taxon>Callorhinchidae</taxon>
        <taxon>Callorhinchus</taxon>
    </lineage>
</organism>
<keyword evidence="6 14" id="KW-0863">Zinc-finger</keyword>
<evidence type="ECO:0000256" key="14">
    <source>
        <dbReference type="PROSITE-ProRule" id="PRU00042"/>
    </source>
</evidence>
<sequence>MALTDTMLPSISTFSSHSLEHKQINRWKVDESVSKCGYEIRPVNLAAFNSLDSSSIKKEDDELGKFLDLDFILSNSMNPENNGVHHSTYPLPETPESCSTVYDSDSSYPTTNTFANGNFSDSPNPSLVAELLTQDLPSSFQVGCQDFDSKGTVERREYTELRSPNMNTSIQRSHPIPADPRHHLGHKIKQEPQSGQSCMLAAHSDCMGTILDQKAPPMPIHHHPPHPHPLPHPHHQHQHHHQHQQVHHHGFGHHRAPTTSEMLAKDCYPPTHDMHRRQQAMSVPQQYQMLNGYPVHYPHQPPTQFPGHYVYRDALKVQLGMHRLMPTPPTSPLMDLFAPVGVPDDTKPKRGRRSWARKRTATHNCEYPGCGKTYTKSSHLKAHMRTHTGEKPYHCNWEGCGWKFARSDELTRHYRKHTGHRPFQCHLCERAFSRSDHLALHMKRHL</sequence>
<evidence type="ECO:0000256" key="6">
    <source>
        <dbReference type="ARBA" id="ARBA00022771"/>
    </source>
</evidence>
<dbReference type="Gene3D" id="3.30.160.60">
    <property type="entry name" value="Classic Zinc Finger"/>
    <property type="match status" value="3"/>
</dbReference>
<keyword evidence="10" id="KW-0238">DNA-binding</keyword>
<evidence type="ECO:0000313" key="17">
    <source>
        <dbReference type="Ensembl" id="ENSCMIP00000023109.1"/>
    </source>
</evidence>
<dbReference type="GO" id="GO:0045893">
    <property type="term" value="P:positive regulation of DNA-templated transcription"/>
    <property type="evidence" value="ECO:0007669"/>
    <property type="project" value="UniProtKB-ARBA"/>
</dbReference>
<dbReference type="InterPro" id="IPR013087">
    <property type="entry name" value="Znf_C2H2_type"/>
</dbReference>
<keyword evidence="4" id="KW-0479">Metal-binding</keyword>
<dbReference type="GO" id="GO:0008270">
    <property type="term" value="F:zinc ion binding"/>
    <property type="evidence" value="ECO:0007669"/>
    <property type="project" value="UniProtKB-KW"/>
</dbReference>
<reference evidence="18" key="1">
    <citation type="journal article" date="2006" name="Science">
        <title>Ancient noncoding elements conserved in the human genome.</title>
        <authorList>
            <person name="Venkatesh B."/>
            <person name="Kirkness E.F."/>
            <person name="Loh Y.H."/>
            <person name="Halpern A.L."/>
            <person name="Lee A.P."/>
            <person name="Johnson J."/>
            <person name="Dandona N."/>
            <person name="Viswanathan L.D."/>
            <person name="Tay A."/>
            <person name="Venter J.C."/>
            <person name="Strausberg R.L."/>
            <person name="Brenner S."/>
        </authorList>
    </citation>
    <scope>NUCLEOTIDE SEQUENCE [LARGE SCALE GENOMIC DNA]</scope>
</reference>
<dbReference type="InterPro" id="IPR036236">
    <property type="entry name" value="Znf_C2H2_sf"/>
</dbReference>
<dbReference type="GO" id="GO:0000981">
    <property type="term" value="F:DNA-binding transcription factor activity, RNA polymerase II-specific"/>
    <property type="evidence" value="ECO:0007669"/>
    <property type="project" value="TreeGrafter"/>
</dbReference>
<keyword evidence="12" id="KW-0804">Transcription</keyword>
<evidence type="ECO:0000256" key="12">
    <source>
        <dbReference type="ARBA" id="ARBA00023163"/>
    </source>
</evidence>
<dbReference type="Proteomes" id="UP000314986">
    <property type="component" value="Unassembled WGS sequence"/>
</dbReference>
<protein>
    <submittedName>
        <fullName evidence="17">Kruppel like factor 17</fullName>
    </submittedName>
</protein>
<comment type="similarity">
    <text evidence="2">Belongs to the krueppel C2H2-type zinc-finger protein family.</text>
</comment>
<dbReference type="Ensembl" id="ENSCMIT00000023506.1">
    <property type="protein sequence ID" value="ENSCMIP00000023109.1"/>
    <property type="gene ID" value="ENSCMIG00000010366.1"/>
</dbReference>
<evidence type="ECO:0000256" key="7">
    <source>
        <dbReference type="ARBA" id="ARBA00022833"/>
    </source>
</evidence>
<feature type="compositionally biased region" description="Basic residues" evidence="15">
    <location>
        <begin position="220"/>
        <end position="241"/>
    </location>
</feature>
<dbReference type="FunFam" id="3.30.160.60:FF:000018">
    <property type="entry name" value="Krueppel-like factor 15"/>
    <property type="match status" value="1"/>
</dbReference>
<dbReference type="KEGG" id="cmk:103182788"/>
<evidence type="ECO:0000256" key="9">
    <source>
        <dbReference type="ARBA" id="ARBA00023015"/>
    </source>
</evidence>
<dbReference type="Pfam" id="PF00096">
    <property type="entry name" value="zf-C2H2"/>
    <property type="match status" value="3"/>
</dbReference>
<keyword evidence="18" id="KW-1185">Reference proteome</keyword>
<dbReference type="GeneID" id="103182788"/>
<dbReference type="SUPFAM" id="SSF57667">
    <property type="entry name" value="beta-beta-alpha zinc fingers"/>
    <property type="match status" value="2"/>
</dbReference>
<keyword evidence="3" id="KW-0597">Phosphoprotein</keyword>
<keyword evidence="5" id="KW-0677">Repeat</keyword>
<reference evidence="17" key="4">
    <citation type="submission" date="2025-08" db="UniProtKB">
        <authorList>
            <consortium name="Ensembl"/>
        </authorList>
    </citation>
    <scope>IDENTIFICATION</scope>
</reference>
<keyword evidence="11" id="KW-0010">Activator</keyword>
<dbReference type="AlphaFoldDB" id="A0A4W3HZX3"/>
<keyword evidence="13" id="KW-0539">Nucleus</keyword>
<evidence type="ECO:0000313" key="18">
    <source>
        <dbReference type="Proteomes" id="UP000314986"/>
    </source>
</evidence>
<dbReference type="GeneTree" id="ENSGT00940000163957"/>
<dbReference type="STRING" id="7868.ENSCMIP00000023109"/>
<dbReference type="CDD" id="cd22056">
    <property type="entry name" value="KLF1_2_4_N-like"/>
    <property type="match status" value="1"/>
</dbReference>
<dbReference type="OMA" id="CVKQKRG"/>
<dbReference type="PROSITE" id="PS00028">
    <property type="entry name" value="ZINC_FINGER_C2H2_1"/>
    <property type="match status" value="3"/>
</dbReference>
<evidence type="ECO:0000256" key="15">
    <source>
        <dbReference type="SAM" id="MobiDB-lite"/>
    </source>
</evidence>
<dbReference type="PROSITE" id="PS50157">
    <property type="entry name" value="ZINC_FINGER_C2H2_2"/>
    <property type="match status" value="3"/>
</dbReference>
<dbReference type="FunFam" id="3.30.160.60:FF:000446">
    <property type="entry name" value="Zinc finger protein"/>
    <property type="match status" value="1"/>
</dbReference>
<dbReference type="GO" id="GO:0005634">
    <property type="term" value="C:nucleus"/>
    <property type="evidence" value="ECO:0007669"/>
    <property type="project" value="UniProtKB-SubCell"/>
</dbReference>